<evidence type="ECO:0000256" key="2">
    <source>
        <dbReference type="ARBA" id="ARBA00006217"/>
    </source>
</evidence>
<name>A0ABT9JRN0_9PROT</name>
<dbReference type="InterPro" id="IPR036874">
    <property type="entry name" value="Carbonic_anhydrase_sf"/>
</dbReference>
<organism evidence="8 9">
    <name type="scientific">Methylophilus aquaticus</name>
    <dbReference type="NCBI Taxonomy" id="1971610"/>
    <lineage>
        <taxon>Bacteria</taxon>
        <taxon>Pseudomonadati</taxon>
        <taxon>Pseudomonadota</taxon>
        <taxon>Betaproteobacteria</taxon>
        <taxon>Nitrosomonadales</taxon>
        <taxon>Methylophilaceae</taxon>
        <taxon>Methylophilus</taxon>
    </lineage>
</organism>
<comment type="caution">
    <text evidence="8">The sequence shown here is derived from an EMBL/GenBank/DDBJ whole genome shotgun (WGS) entry which is preliminary data.</text>
</comment>
<evidence type="ECO:0000256" key="4">
    <source>
        <dbReference type="ARBA" id="ARBA00022723"/>
    </source>
</evidence>
<evidence type="ECO:0000256" key="7">
    <source>
        <dbReference type="ARBA" id="ARBA00048348"/>
    </source>
</evidence>
<dbReference type="PANTHER" id="PTHR11002">
    <property type="entry name" value="CARBONIC ANHYDRASE"/>
    <property type="match status" value="1"/>
</dbReference>
<dbReference type="SMART" id="SM00947">
    <property type="entry name" value="Pro_CA"/>
    <property type="match status" value="1"/>
</dbReference>
<dbReference type="EMBL" id="JAVCAP010000011">
    <property type="protein sequence ID" value="MDP8567222.1"/>
    <property type="molecule type" value="Genomic_DNA"/>
</dbReference>
<accession>A0ABT9JRN0</accession>
<comment type="catalytic activity">
    <reaction evidence="7">
        <text>hydrogencarbonate + H(+) = CO2 + H2O</text>
        <dbReference type="Rhea" id="RHEA:10748"/>
        <dbReference type="ChEBI" id="CHEBI:15377"/>
        <dbReference type="ChEBI" id="CHEBI:15378"/>
        <dbReference type="ChEBI" id="CHEBI:16526"/>
        <dbReference type="ChEBI" id="CHEBI:17544"/>
        <dbReference type="EC" id="4.2.1.1"/>
    </reaction>
</comment>
<evidence type="ECO:0000313" key="9">
    <source>
        <dbReference type="Proteomes" id="UP001225906"/>
    </source>
</evidence>
<dbReference type="RefSeq" id="WP_306388952.1">
    <property type="nucleotide sequence ID" value="NZ_JAVCAP010000011.1"/>
</dbReference>
<evidence type="ECO:0000256" key="1">
    <source>
        <dbReference type="ARBA" id="ARBA00001947"/>
    </source>
</evidence>
<evidence type="ECO:0000256" key="6">
    <source>
        <dbReference type="ARBA" id="ARBA00023239"/>
    </source>
</evidence>
<dbReference type="PANTHER" id="PTHR11002:SF76">
    <property type="entry name" value="CARBONIC ANHYDRASE"/>
    <property type="match status" value="1"/>
</dbReference>
<dbReference type="CDD" id="cd03378">
    <property type="entry name" value="beta_CA_cladeC"/>
    <property type="match status" value="1"/>
</dbReference>
<sequence length="214" mass="23716">MYKHPLLDRDKMSPLEALQILKEGNQRFTSDREEDKDFKSLIQITKDKQHPFASFLSCSDSRAPVELLFDQALGDIFSVRLAGNIASDKAIGSLEFASKYLGSKLIVVMGHTSCGAVKAACDDFKDGHIGEIINLIKPSIRHEKSITDPAQRTSKNSDFVEKICALNVKYQIDTIIRCSDIVDDMLNSQEIGIVGAVYDIANGKVNFLQETFVG</sequence>
<reference evidence="9" key="1">
    <citation type="journal article" date="2019" name="Int. J. Syst. Evol. Microbiol.">
        <title>The Global Catalogue of Microorganisms (GCM) 10K type strain sequencing project: providing services to taxonomists for standard genome sequencing and annotation.</title>
        <authorList>
            <consortium name="The Broad Institute Genomics Platform"/>
            <consortium name="The Broad Institute Genome Sequencing Center for Infectious Disease"/>
            <person name="Wu L."/>
            <person name="Ma J."/>
        </authorList>
    </citation>
    <scope>NUCLEOTIDE SEQUENCE [LARGE SCALE GENOMIC DNA]</scope>
    <source>
        <strain evidence="9">VKM B-3159</strain>
    </source>
</reference>
<proteinExistence type="inferred from homology"/>
<gene>
    <name evidence="8" type="ORF">Q9291_05130</name>
</gene>
<comment type="cofactor">
    <cofactor evidence="1">
        <name>Zn(2+)</name>
        <dbReference type="ChEBI" id="CHEBI:29105"/>
    </cofactor>
</comment>
<evidence type="ECO:0000256" key="3">
    <source>
        <dbReference type="ARBA" id="ARBA00012925"/>
    </source>
</evidence>
<comment type="similarity">
    <text evidence="2">Belongs to the beta-class carbonic anhydrase family.</text>
</comment>
<dbReference type="InterPro" id="IPR001765">
    <property type="entry name" value="Carbonic_anhydrase"/>
</dbReference>
<protein>
    <recommendedName>
        <fullName evidence="3">carbonic anhydrase</fullName>
        <ecNumber evidence="3">4.2.1.1</ecNumber>
    </recommendedName>
</protein>
<dbReference type="EC" id="4.2.1.1" evidence="3"/>
<keyword evidence="9" id="KW-1185">Reference proteome</keyword>
<keyword evidence="5" id="KW-0862">Zinc</keyword>
<dbReference type="Gene3D" id="3.40.1050.10">
    <property type="entry name" value="Carbonic anhydrase"/>
    <property type="match status" value="1"/>
</dbReference>
<evidence type="ECO:0000313" key="8">
    <source>
        <dbReference type="EMBL" id="MDP8567222.1"/>
    </source>
</evidence>
<dbReference type="SUPFAM" id="SSF53056">
    <property type="entry name" value="beta-carbonic anhydrase, cab"/>
    <property type="match status" value="1"/>
</dbReference>
<evidence type="ECO:0000256" key="5">
    <source>
        <dbReference type="ARBA" id="ARBA00022833"/>
    </source>
</evidence>
<dbReference type="Proteomes" id="UP001225906">
    <property type="component" value="Unassembled WGS sequence"/>
</dbReference>
<keyword evidence="6" id="KW-0456">Lyase</keyword>
<dbReference type="Pfam" id="PF00484">
    <property type="entry name" value="Pro_CA"/>
    <property type="match status" value="1"/>
</dbReference>
<keyword evidence="4" id="KW-0479">Metal-binding</keyword>